<dbReference type="PROSITE" id="PS50176">
    <property type="entry name" value="ARM_REPEAT"/>
    <property type="match status" value="1"/>
</dbReference>
<feature type="domain" description="U-box" evidence="3">
    <location>
        <begin position="11"/>
        <end position="290"/>
    </location>
</feature>
<dbReference type="Gene3D" id="1.25.10.10">
    <property type="entry name" value="Leucine-rich Repeat Variant"/>
    <property type="match status" value="1"/>
</dbReference>
<keyword evidence="1" id="KW-0833">Ubl conjugation pathway</keyword>
<dbReference type="InterPro" id="IPR058678">
    <property type="entry name" value="ARM_PUB"/>
</dbReference>
<dbReference type="PANTHER" id="PTHR23315">
    <property type="entry name" value="U BOX DOMAIN-CONTAINING"/>
    <property type="match status" value="1"/>
</dbReference>
<proteinExistence type="predicted"/>
<evidence type="ECO:0000256" key="1">
    <source>
        <dbReference type="ARBA" id="ARBA00022786"/>
    </source>
</evidence>
<evidence type="ECO:0000313" key="4">
    <source>
        <dbReference type="EMBL" id="JAG96267.1"/>
    </source>
</evidence>
<evidence type="ECO:0000256" key="2">
    <source>
        <dbReference type="PROSITE-ProRule" id="PRU00259"/>
    </source>
</evidence>
<dbReference type="InterPro" id="IPR016024">
    <property type="entry name" value="ARM-type_fold"/>
</dbReference>
<evidence type="ECO:0000259" key="3">
    <source>
        <dbReference type="Pfam" id="PF25598"/>
    </source>
</evidence>
<protein>
    <recommendedName>
        <fullName evidence="3">U-box domain-containing protein</fullName>
    </recommendedName>
</protein>
<dbReference type="Pfam" id="PF25598">
    <property type="entry name" value="ARM_PUB"/>
    <property type="match status" value="1"/>
</dbReference>
<organism evidence="4">
    <name type="scientific">Araucaria cunninghamii</name>
    <name type="common">Hoop pine</name>
    <name type="synonym">Moreton Bay pine</name>
    <dbReference type="NCBI Taxonomy" id="56994"/>
    <lineage>
        <taxon>Eukaryota</taxon>
        <taxon>Viridiplantae</taxon>
        <taxon>Streptophyta</taxon>
        <taxon>Embryophyta</taxon>
        <taxon>Tracheophyta</taxon>
        <taxon>Spermatophyta</taxon>
        <taxon>Pinopsida</taxon>
        <taxon>Pinidae</taxon>
        <taxon>Conifers II</taxon>
        <taxon>Araucariales</taxon>
        <taxon>Araucariaceae</taxon>
        <taxon>Araucaria</taxon>
    </lineage>
</organism>
<dbReference type="AlphaFoldDB" id="A0A0D6QXF9"/>
<dbReference type="InterPro" id="IPR000225">
    <property type="entry name" value="Armadillo"/>
</dbReference>
<dbReference type="InterPro" id="IPR011989">
    <property type="entry name" value="ARM-like"/>
</dbReference>
<dbReference type="SUPFAM" id="SSF48371">
    <property type="entry name" value="ARM repeat"/>
    <property type="match status" value="1"/>
</dbReference>
<accession>A0A0D6QXF9</accession>
<feature type="repeat" description="ARM" evidence="2">
    <location>
        <begin position="48"/>
        <end position="90"/>
    </location>
</feature>
<dbReference type="EMBL" id="GCKF01038059">
    <property type="protein sequence ID" value="JAG96267.1"/>
    <property type="molecule type" value="Transcribed_RNA"/>
</dbReference>
<dbReference type="PANTHER" id="PTHR23315:SF238">
    <property type="entry name" value="ARM REPEAT SUPERFAMILY PROTEIN"/>
    <property type="match status" value="1"/>
</dbReference>
<name>A0A0D6QXF9_ARACU</name>
<reference evidence="4" key="1">
    <citation type="submission" date="2015-03" db="EMBL/GenBank/DDBJ databases">
        <title>A transcriptome of Araucaria cunninghamii, an australian fine timber species.</title>
        <authorList>
            <person name="Jing Yi C.J.Y."/>
            <person name="Yin San L.Y.S."/>
            <person name="Abdul Karim S.S."/>
            <person name="Wan Azmi N.N."/>
            <person name="Hercus R.R."/>
            <person name="Croft L.L."/>
        </authorList>
    </citation>
    <scope>NUCLEOTIDE SEQUENCE</scope>
    <source>
        <strain evidence="4">MI0301</strain>
        <tissue evidence="4">Leaf</tissue>
    </source>
</reference>
<sequence>MEVKRMTAQSLVNRLRSVSEETQKEAVGEIRVLSKGDNDIRIALAGAGAVPYLLEMLSSADATVQENSITALLNLSVHGPNREVIMSTRGAVDAVTHALKAGRSAEAKQNAAALVFSLMVVESFRPIFGDRPAVVRALLDLIREGKTRCTKDALKALFHLALHPLNRPRMVSAGVVAVLFSLIMKAPMGLIEDATAVLAQVAGCAESDEGFRKVLGIPVLLDLLDTGSSSRVQENVASALLNLAHSGGERVIDDILDVETSMPVLSDLLRDGTPRCKSKVSALLQLFLVHERRLNSAAF</sequence>
<dbReference type="SMART" id="SM00185">
    <property type="entry name" value="ARM"/>
    <property type="match status" value="3"/>
</dbReference>